<feature type="signal peptide" evidence="2">
    <location>
        <begin position="1"/>
        <end position="25"/>
    </location>
</feature>
<dbReference type="Pfam" id="PF07676">
    <property type="entry name" value="PD40"/>
    <property type="match status" value="1"/>
</dbReference>
<dbReference type="Pfam" id="PF05787">
    <property type="entry name" value="PhoX"/>
    <property type="match status" value="2"/>
</dbReference>
<dbReference type="Gene3D" id="2.120.10.30">
    <property type="entry name" value="TolB, C-terminal domain"/>
    <property type="match status" value="1"/>
</dbReference>
<gene>
    <name evidence="3" type="ORF">E4634_11905</name>
</gene>
<evidence type="ECO:0000256" key="2">
    <source>
        <dbReference type="SAM" id="SignalP"/>
    </source>
</evidence>
<evidence type="ECO:0000256" key="1">
    <source>
        <dbReference type="SAM" id="MobiDB-lite"/>
    </source>
</evidence>
<protein>
    <submittedName>
        <fullName evidence="3">DUF839 domain-containing protein</fullName>
    </submittedName>
</protein>
<keyword evidence="4" id="KW-1185">Reference proteome</keyword>
<accession>A0A4Z0M0N5</accession>
<dbReference type="RefSeq" id="WP_135444165.1">
    <property type="nucleotide sequence ID" value="NZ_SRLE01000008.1"/>
</dbReference>
<proteinExistence type="predicted"/>
<sequence length="391" mass="41563">MKRRQLLRHSLMAAIASPLLSPALAAARRATSAAALAPLLDDTWFDEVHQAVLPRGASLRIVARSRHSAVDGGAYAWHGAPDGGACFATEDGGWVYVSNSELPDAPGAPDGGAGALRFGADGSLVDSYPILEDTRLNCAGGRTPWQTWLSCEEHATGLVYECDPLGKRPAVARPALGAFRHEAVAIDPGTGLAYLTEDEPDGCLYRFDPKRRGDLSAGLLEVAVADGMQLGWQPVSDVGAARKPLRYQVPEAARFRGGEGIVWHDGHVYFTTKHDNRVWKLQVASGRLAVIYDASLVDEPVLSGVDNIEVAPGGELLVAEDGGDMQIVALTADYQPVPLLTLQGQDDSEITGPAFSPDGSRLYFSSQRGTSGRSRDGLTYELTLPPAVRAG</sequence>
<dbReference type="InterPro" id="IPR011659">
    <property type="entry name" value="WD40"/>
</dbReference>
<name>A0A4Z0M0N5_9GAMM</name>
<organism evidence="3 4">
    <name type="scientific">Mangrovimicrobium sediminis</name>
    <dbReference type="NCBI Taxonomy" id="2562682"/>
    <lineage>
        <taxon>Bacteria</taxon>
        <taxon>Pseudomonadati</taxon>
        <taxon>Pseudomonadota</taxon>
        <taxon>Gammaproteobacteria</taxon>
        <taxon>Cellvibrionales</taxon>
        <taxon>Halieaceae</taxon>
        <taxon>Mangrovimicrobium</taxon>
    </lineage>
</organism>
<evidence type="ECO:0000313" key="4">
    <source>
        <dbReference type="Proteomes" id="UP000298050"/>
    </source>
</evidence>
<dbReference type="PANTHER" id="PTHR35399">
    <property type="entry name" value="SLR8030 PROTEIN"/>
    <property type="match status" value="1"/>
</dbReference>
<reference evidence="3 4" key="1">
    <citation type="submission" date="2019-04" db="EMBL/GenBank/DDBJ databases">
        <title>Taxonomy of novel Haliea sp. from mangrove soil of West Coast of India.</title>
        <authorList>
            <person name="Verma A."/>
            <person name="Kumar P."/>
            <person name="Krishnamurthi S."/>
        </authorList>
    </citation>
    <scope>NUCLEOTIDE SEQUENCE [LARGE SCALE GENOMIC DNA]</scope>
    <source>
        <strain evidence="3 4">SAOS-164</strain>
    </source>
</reference>
<feature type="region of interest" description="Disordered" evidence="1">
    <location>
        <begin position="352"/>
        <end position="378"/>
    </location>
</feature>
<dbReference type="InterPro" id="IPR011042">
    <property type="entry name" value="6-blade_b-propeller_TolB-like"/>
</dbReference>
<dbReference type="SUPFAM" id="SSF63825">
    <property type="entry name" value="YWTD domain"/>
    <property type="match status" value="1"/>
</dbReference>
<feature type="compositionally biased region" description="Polar residues" evidence="1">
    <location>
        <begin position="363"/>
        <end position="372"/>
    </location>
</feature>
<keyword evidence="2" id="KW-0732">Signal</keyword>
<evidence type="ECO:0000313" key="3">
    <source>
        <dbReference type="EMBL" id="TGD72984.1"/>
    </source>
</evidence>
<feature type="chain" id="PRO_5021355359" evidence="2">
    <location>
        <begin position="26"/>
        <end position="391"/>
    </location>
</feature>
<dbReference type="InterPro" id="IPR008557">
    <property type="entry name" value="PhoX"/>
</dbReference>
<dbReference type="PANTHER" id="PTHR35399:SF4">
    <property type="entry name" value="MEMBRANE PROTEIN"/>
    <property type="match status" value="1"/>
</dbReference>
<dbReference type="EMBL" id="SRLE01000008">
    <property type="protein sequence ID" value="TGD72984.1"/>
    <property type="molecule type" value="Genomic_DNA"/>
</dbReference>
<dbReference type="Proteomes" id="UP000298050">
    <property type="component" value="Unassembled WGS sequence"/>
</dbReference>
<dbReference type="AlphaFoldDB" id="A0A4Z0M0N5"/>
<dbReference type="OrthoDB" id="9801383at2"/>
<comment type="caution">
    <text evidence="3">The sequence shown here is derived from an EMBL/GenBank/DDBJ whole genome shotgun (WGS) entry which is preliminary data.</text>
</comment>